<sequence length="179" mass="20578">MNTLGELMQEFGLTDEEISYALDKAKGIILGYAMEYRARKVLEDLSFTNIRSVDLPSHDIEAEKDGHKYFIEVKASKRPPTKEYSAYKIAMIARLDGTHLTLLMTPKPTIFLTEDVLSEPKRILLKFFRLLFWGDLSEVKTFLDDDRNRKVVANYGRVVSEYANKIPNDSLLQIVRSVL</sequence>
<comment type="caution">
    <text evidence="1">The sequence shown here is derived from an EMBL/GenBank/DDBJ whole genome shotgun (WGS) entry which is preliminary data.</text>
</comment>
<organism evidence="1">
    <name type="scientific">Candidatus Aramenus sulfurataquae</name>
    <dbReference type="NCBI Taxonomy" id="1326980"/>
    <lineage>
        <taxon>Archaea</taxon>
        <taxon>Thermoproteota</taxon>
        <taxon>Thermoprotei</taxon>
        <taxon>Sulfolobales</taxon>
        <taxon>Sulfolobaceae</taxon>
        <taxon>Candidatus Aramenus</taxon>
    </lineage>
</organism>
<evidence type="ECO:0000313" key="2">
    <source>
        <dbReference type="EMBL" id="MCL7343801.1"/>
    </source>
</evidence>
<reference evidence="1" key="1">
    <citation type="submission" date="2015-03" db="EMBL/GenBank/DDBJ databases">
        <title>Metagenome Sequencing of an Archaeal-Dominated Microbial Community from a Hot Spring at the Los Azufres Geothermal Field, Mexico.</title>
        <authorList>
            <person name="Servin-Garciduenas L.E."/>
            <person name="Martinez-Romero E."/>
        </authorList>
    </citation>
    <scope>NUCLEOTIDE SEQUENCE [LARGE SCALE GENOMIC DNA]</scope>
    <source>
        <strain evidence="1">AZ1-454</strain>
    </source>
</reference>
<gene>
    <name evidence="2" type="ORF">TQ35_004410</name>
    <name evidence="1" type="ORF">TQ35_02520</name>
</gene>
<dbReference type="GO" id="GO:0003676">
    <property type="term" value="F:nucleic acid binding"/>
    <property type="evidence" value="ECO:0007669"/>
    <property type="project" value="InterPro"/>
</dbReference>
<proteinExistence type="predicted"/>
<dbReference type="AlphaFoldDB" id="A0A0F2LP15"/>
<dbReference type="PATRIC" id="fig|1326980.8.peg.206"/>
<dbReference type="InterPro" id="IPR011856">
    <property type="entry name" value="tRNA_endonuc-like_dom_sf"/>
</dbReference>
<accession>A0A0F2LP15</accession>
<dbReference type="Gene3D" id="3.40.1350.10">
    <property type="match status" value="1"/>
</dbReference>
<reference evidence="2" key="2">
    <citation type="submission" date="2022-05" db="EMBL/GenBank/DDBJ databases">
        <title>Metagenome Sequencing of an Archaeal-Dominated Microbial Community from a Hot Spring at the Los Azufres Geothermal Field, Mexico.</title>
        <authorList>
            <person name="Marin-Paredes R."/>
            <person name="Martinez-Romero E."/>
            <person name="Servin-Garciduenas L.E."/>
        </authorList>
    </citation>
    <scope>NUCLEOTIDE SEQUENCE</scope>
    <source>
        <strain evidence="2">AZ1-454</strain>
    </source>
</reference>
<protein>
    <submittedName>
        <fullName evidence="1">Uncharacterized protein</fullName>
    </submittedName>
</protein>
<dbReference type="EMBL" id="JZWS01000011">
    <property type="protein sequence ID" value="KJR79328.1"/>
    <property type="molecule type" value="Genomic_DNA"/>
</dbReference>
<dbReference type="InterPro" id="IPR011335">
    <property type="entry name" value="Restrct_endonuc-II-like"/>
</dbReference>
<dbReference type="SUPFAM" id="SSF52980">
    <property type="entry name" value="Restriction endonuclease-like"/>
    <property type="match status" value="1"/>
</dbReference>
<dbReference type="EMBL" id="JZWS02000002">
    <property type="protein sequence ID" value="MCL7343801.1"/>
    <property type="molecule type" value="Genomic_DNA"/>
</dbReference>
<evidence type="ECO:0000313" key="1">
    <source>
        <dbReference type="EMBL" id="KJR79328.1"/>
    </source>
</evidence>
<name>A0A0F2LP15_9CREN</name>